<accession>A0A6N3DBU3</accession>
<dbReference type="EMBL" id="CACRUA010000022">
    <property type="protein sequence ID" value="VYU26646.1"/>
    <property type="molecule type" value="Genomic_DNA"/>
</dbReference>
<name>A0A6N3DBU3_CLOSY</name>
<sequence length="827" mass="93646">MRKTIKKAVILLVIFIAALAVYFIWSSGKDDEGAVYTSIEDANLPVVYMELFGGKMNCLYGFVEDRPTSAGRGDLTVLPEDRRLPVSFEDVDSKVKGIQYEIRSLDGERLVERTVLEEWTQEGTQVKAVLPIQNLLSAGKEYMMTLAISTEEHPAVYYYTRIMWSENHHMEDMLNLAMEFSDKTFSYDTARDLTTYLETDPNADNSSLGKVTLKNSFTQLTWRGLEMKRESEVSVHLREMQGVMGIIELDYVTSTTDEDGSREFYDVTESFTMKWNTQRIYMMNYDRRVNQIFSGESNLYSDKRIMLGISDSEELQTMSDPSEKYHAFVANRALWCYDADKGSSTKVFAFRKSEDDLRTNFNSHGVKILSVSEEGNIDFLVYGYMNRGNHEGTTGVALYRYENGDNTLTERLYLPSGEDYWSLRQDIGRLSYLSSNQTLYLLMDHAVYGVELSGKEYMVVADGLTEENFAVSADGSRIAWQDGSDIYSSEKLNVMDLKTGKKDEIRFQDQTVIRLVGFVGSDLVYGLANPGEKLMTDGRITGLPLYALEIVGSTMETETRYERQGLYLTDVQIRDSRVHMTRMRKAGGDYEMVDEDTLVCNEEVIADPLAGIGYLADSVKGRLYFVQLNSQAAKSRTIRVHVPKKAVAEENNVISLTANHPISIRRYYAYSGGRMNGSYVDFAQAVKAAYDDMGLVTDQNGYVFWVRANRSDVKTIKDIQNEVAVVERYLDELAQGNEISTDGTRLVDARGCTLNQILYFVYRGRPVVAYLGNGGYGLIYGYDQYNISCLWFPGTEYAYFDKMGLNDAAAFFTDNGGNDFIGFLPAE</sequence>
<keyword evidence="1" id="KW-1133">Transmembrane helix</keyword>
<feature type="transmembrane region" description="Helical" evidence="1">
    <location>
        <begin position="7"/>
        <end position="25"/>
    </location>
</feature>
<keyword evidence="1" id="KW-0472">Membrane</keyword>
<dbReference type="RefSeq" id="WP_156684503.1">
    <property type="nucleotide sequence ID" value="NZ_CACRUA010000022.1"/>
</dbReference>
<dbReference type="AlphaFoldDB" id="A0A6N3DBU3"/>
<keyword evidence="1" id="KW-0812">Transmembrane</keyword>
<dbReference type="SUPFAM" id="SSF69304">
    <property type="entry name" value="Tricorn protease N-terminal domain"/>
    <property type="match status" value="1"/>
</dbReference>
<evidence type="ECO:0000256" key="1">
    <source>
        <dbReference type="SAM" id="Phobius"/>
    </source>
</evidence>
<protein>
    <recommendedName>
        <fullName evidence="3">Glycine cleavage system protein P</fullName>
    </recommendedName>
</protein>
<organism evidence="2">
    <name type="scientific">Clostridium symbiosum</name>
    <name type="common">Bacteroides symbiosus</name>
    <dbReference type="NCBI Taxonomy" id="1512"/>
    <lineage>
        <taxon>Bacteria</taxon>
        <taxon>Bacillati</taxon>
        <taxon>Bacillota</taxon>
        <taxon>Clostridia</taxon>
        <taxon>Lachnospirales</taxon>
        <taxon>Lachnospiraceae</taxon>
        <taxon>Otoolea</taxon>
    </lineage>
</organism>
<gene>
    <name evidence="2" type="ORF">CSLFYP84_01733</name>
</gene>
<reference evidence="2" key="1">
    <citation type="submission" date="2019-11" db="EMBL/GenBank/DDBJ databases">
        <authorList>
            <person name="Feng L."/>
        </authorList>
    </citation>
    <scope>NUCLEOTIDE SEQUENCE</scope>
    <source>
        <strain evidence="2">CsymbiosumLFYP84</strain>
    </source>
</reference>
<evidence type="ECO:0000313" key="2">
    <source>
        <dbReference type="EMBL" id="VYU26646.1"/>
    </source>
</evidence>
<evidence type="ECO:0008006" key="3">
    <source>
        <dbReference type="Google" id="ProtNLM"/>
    </source>
</evidence>
<proteinExistence type="predicted"/>